<dbReference type="EMBL" id="LR796508">
    <property type="protein sequence ID" value="CAB4148750.1"/>
    <property type="molecule type" value="Genomic_DNA"/>
</dbReference>
<organism evidence="1">
    <name type="scientific">uncultured Caudovirales phage</name>
    <dbReference type="NCBI Taxonomy" id="2100421"/>
    <lineage>
        <taxon>Viruses</taxon>
        <taxon>Duplodnaviria</taxon>
        <taxon>Heunggongvirae</taxon>
        <taxon>Uroviricota</taxon>
        <taxon>Caudoviricetes</taxon>
        <taxon>Peduoviridae</taxon>
        <taxon>Maltschvirus</taxon>
        <taxon>Maltschvirus maltsch</taxon>
    </lineage>
</organism>
<evidence type="ECO:0000313" key="1">
    <source>
        <dbReference type="EMBL" id="CAB4148750.1"/>
    </source>
</evidence>
<name>A0A6J5MUZ1_9CAUD</name>
<sequence>MTNEQIEFTLSVEHYLHTFRKTQVMRMTAEETIKVKTIYHEVMGSHIPNCSSCFIEHFTSLIIRAKALKEQQIPTMDEVQQKALELAQLADDEQKITPIRKKK</sequence>
<protein>
    <submittedName>
        <fullName evidence="1">Uncharacterized protein</fullName>
    </submittedName>
</protein>
<proteinExistence type="predicted"/>
<accession>A0A6J5MUZ1</accession>
<gene>
    <name evidence="1" type="ORF">UFOVP528_21</name>
</gene>
<reference evidence="1" key="1">
    <citation type="submission" date="2020-04" db="EMBL/GenBank/DDBJ databases">
        <authorList>
            <person name="Chiriac C."/>
            <person name="Salcher M."/>
            <person name="Ghai R."/>
            <person name="Kavagutti S V."/>
        </authorList>
    </citation>
    <scope>NUCLEOTIDE SEQUENCE</scope>
</reference>